<feature type="transmembrane region" description="Helical" evidence="11">
    <location>
        <begin position="150"/>
        <end position="175"/>
    </location>
</feature>
<dbReference type="PANTHER" id="PTHR21257:SF55">
    <property type="entry name" value="DELTA(14)-STEROL REDUCTASE LBR"/>
    <property type="match status" value="1"/>
</dbReference>
<keyword evidence="7 11" id="KW-0472">Membrane</keyword>
<feature type="region of interest" description="Disordered" evidence="10">
    <location>
        <begin position="1"/>
        <end position="70"/>
    </location>
</feature>
<dbReference type="InterPro" id="IPR001171">
    <property type="entry name" value="ERG24_DHCR-like"/>
</dbReference>
<keyword evidence="6" id="KW-0238">DNA-binding</keyword>
<gene>
    <name evidence="12" type="ORF">NTJ_05852</name>
</gene>
<feature type="transmembrane region" description="Helical" evidence="11">
    <location>
        <begin position="389"/>
        <end position="410"/>
    </location>
</feature>
<keyword evidence="9" id="KW-0539">Nucleus</keyword>
<proteinExistence type="inferred from homology"/>
<dbReference type="EMBL" id="AP028912">
    <property type="protein sequence ID" value="BES93043.1"/>
    <property type="molecule type" value="Genomic_DNA"/>
</dbReference>
<evidence type="ECO:0000256" key="6">
    <source>
        <dbReference type="ARBA" id="ARBA00023125"/>
    </source>
</evidence>
<feature type="compositionally biased region" description="Basic residues" evidence="10">
    <location>
        <begin position="42"/>
        <end position="62"/>
    </location>
</feature>
<evidence type="ECO:0000256" key="8">
    <source>
        <dbReference type="ARBA" id="ARBA00023170"/>
    </source>
</evidence>
<feature type="transmembrane region" description="Helical" evidence="11">
    <location>
        <begin position="352"/>
        <end position="377"/>
    </location>
</feature>
<comment type="similarity">
    <text evidence="2">Belongs to the ERG4/ERG24 family.</text>
</comment>
<dbReference type="PROSITE" id="PS50244">
    <property type="entry name" value="S5A_REDUCTASE"/>
    <property type="match status" value="1"/>
</dbReference>
<evidence type="ECO:0000256" key="3">
    <source>
        <dbReference type="ARBA" id="ARBA00022553"/>
    </source>
</evidence>
<sequence>MNREARSSKPSGGSKKSPSRTRSSSRSRKTKPKEKTPEPKVRSKSKTRRSPSRSRGRPRKRTSTSPDVVTNSIQNVVESIRNSISPDKIDEVIRASLSRFEDVANDVVSAVKTRSSARLREKSENEVKPAAPKENNVHGAKPVKKEFGHWIVALAVVLVAPVAVFAAQLACTSASCPPVPTQVSLKWRALFDLKIAGGYLGFLVSQMVLAALPLGLSLGTLGRPDNHKYRANGLASIIVTAAVLIGVKLYTTFPIVKLLDMSLPILTTSILTAIVLSVALYVKAVYQKTANHDYGKTGNVLYDIFAGAEVNPRVGPLDVKTALLRTALITTIIYNSLLIYKEVDGKGLAQISVNAVLVAALQIVFSLDFVIFESDLLSSFTVNQDGTGLLLLLHGALFPFWITLLPKYLYLSRTPHNVWLSSIAGVVFLIGYIIHRISNHQKRKVKKDSSAVPSKDVIHSRSSVLYKGGLWGLVRHPNYLGALIIYSSWSVLALAAAPVHWIPVAISVVNLVEIATQIARVESRSEERHGAIWNSYAAQVKYRILPRVF</sequence>
<keyword evidence="3" id="KW-0597">Phosphoprotein</keyword>
<evidence type="ECO:0000256" key="9">
    <source>
        <dbReference type="ARBA" id="ARBA00023242"/>
    </source>
</evidence>
<evidence type="ECO:0000313" key="13">
    <source>
        <dbReference type="Proteomes" id="UP001307889"/>
    </source>
</evidence>
<keyword evidence="8" id="KW-0675">Receptor</keyword>
<dbReference type="Proteomes" id="UP001307889">
    <property type="component" value="Chromosome 4"/>
</dbReference>
<keyword evidence="4 11" id="KW-0812">Transmembrane</keyword>
<evidence type="ECO:0000256" key="11">
    <source>
        <dbReference type="SAM" id="Phobius"/>
    </source>
</evidence>
<evidence type="ECO:0000256" key="5">
    <source>
        <dbReference type="ARBA" id="ARBA00022989"/>
    </source>
</evidence>
<feature type="transmembrane region" description="Helical" evidence="11">
    <location>
        <begin position="416"/>
        <end position="434"/>
    </location>
</feature>
<evidence type="ECO:0000256" key="7">
    <source>
        <dbReference type="ARBA" id="ARBA00023136"/>
    </source>
</evidence>
<evidence type="ECO:0000256" key="1">
    <source>
        <dbReference type="ARBA" id="ARBA00004473"/>
    </source>
</evidence>
<protein>
    <submittedName>
        <fullName evidence="12">Ergosterol biosynthesis ERG4/ERG24 family</fullName>
    </submittedName>
</protein>
<dbReference type="Gene3D" id="1.20.120.1630">
    <property type="match status" value="1"/>
</dbReference>
<dbReference type="PANTHER" id="PTHR21257">
    <property type="entry name" value="DELTA(14)-STEROL REDUCTASE"/>
    <property type="match status" value="1"/>
</dbReference>
<feature type="transmembrane region" description="Helical" evidence="11">
    <location>
        <begin position="231"/>
        <end position="251"/>
    </location>
</feature>
<reference evidence="12 13" key="1">
    <citation type="submission" date="2023-09" db="EMBL/GenBank/DDBJ databases">
        <title>Nesidiocoris tenuis whole genome shotgun sequence.</title>
        <authorList>
            <person name="Shibata T."/>
            <person name="Shimoda M."/>
            <person name="Kobayashi T."/>
            <person name="Uehara T."/>
        </authorList>
    </citation>
    <scope>NUCLEOTIDE SEQUENCE [LARGE SCALE GENOMIC DNA]</scope>
    <source>
        <strain evidence="12 13">Japan</strain>
    </source>
</reference>
<feature type="compositionally biased region" description="Basic residues" evidence="10">
    <location>
        <begin position="17"/>
        <end position="32"/>
    </location>
</feature>
<evidence type="ECO:0000256" key="4">
    <source>
        <dbReference type="ARBA" id="ARBA00022692"/>
    </source>
</evidence>
<accession>A0ABN7ALE1</accession>
<evidence type="ECO:0000313" key="12">
    <source>
        <dbReference type="EMBL" id="BES93043.1"/>
    </source>
</evidence>
<keyword evidence="13" id="KW-1185">Reference proteome</keyword>
<dbReference type="Pfam" id="PF01222">
    <property type="entry name" value="ERG4_ERG24"/>
    <property type="match status" value="1"/>
</dbReference>
<feature type="transmembrane region" description="Helical" evidence="11">
    <location>
        <begin position="263"/>
        <end position="282"/>
    </location>
</feature>
<evidence type="ECO:0000256" key="2">
    <source>
        <dbReference type="ARBA" id="ARBA00005402"/>
    </source>
</evidence>
<comment type="subcellular location">
    <subcellularLocation>
        <location evidence="1">Nucleus inner membrane</location>
        <topology evidence="1">Multi-pass membrane protein</topology>
    </subcellularLocation>
</comment>
<name>A0ABN7ALE1_9HEMI</name>
<evidence type="ECO:0000256" key="10">
    <source>
        <dbReference type="SAM" id="MobiDB-lite"/>
    </source>
</evidence>
<feature type="transmembrane region" description="Helical" evidence="11">
    <location>
        <begin position="195"/>
        <end position="219"/>
    </location>
</feature>
<organism evidence="12 13">
    <name type="scientific">Nesidiocoris tenuis</name>
    <dbReference type="NCBI Taxonomy" id="355587"/>
    <lineage>
        <taxon>Eukaryota</taxon>
        <taxon>Metazoa</taxon>
        <taxon>Ecdysozoa</taxon>
        <taxon>Arthropoda</taxon>
        <taxon>Hexapoda</taxon>
        <taxon>Insecta</taxon>
        <taxon>Pterygota</taxon>
        <taxon>Neoptera</taxon>
        <taxon>Paraneoptera</taxon>
        <taxon>Hemiptera</taxon>
        <taxon>Heteroptera</taxon>
        <taxon>Panheteroptera</taxon>
        <taxon>Cimicomorpha</taxon>
        <taxon>Miridae</taxon>
        <taxon>Dicyphina</taxon>
        <taxon>Nesidiocoris</taxon>
    </lineage>
</organism>
<keyword evidence="5 11" id="KW-1133">Transmembrane helix</keyword>
<feature type="transmembrane region" description="Helical" evidence="11">
    <location>
        <begin position="479"/>
        <end position="501"/>
    </location>
</feature>